<name>A0ABR1SKF3_9PEZI</name>
<keyword evidence="3" id="KW-1185">Reference proteome</keyword>
<reference evidence="2 3" key="1">
    <citation type="submission" date="2023-01" db="EMBL/GenBank/DDBJ databases">
        <title>Analysis of 21 Apiospora genomes using comparative genomics revels a genus with tremendous synthesis potential of carbohydrate active enzymes and secondary metabolites.</title>
        <authorList>
            <person name="Sorensen T."/>
        </authorList>
    </citation>
    <scope>NUCLEOTIDE SEQUENCE [LARGE SCALE GENOMIC DNA]</scope>
    <source>
        <strain evidence="2 3">CBS 33761</strain>
    </source>
</reference>
<comment type="caution">
    <text evidence="2">The sequence shown here is derived from an EMBL/GenBank/DDBJ whole genome shotgun (WGS) entry which is preliminary data.</text>
</comment>
<gene>
    <name evidence="2" type="ORF">PG993_009351</name>
</gene>
<evidence type="ECO:0000256" key="1">
    <source>
        <dbReference type="SAM" id="MobiDB-lite"/>
    </source>
</evidence>
<sequence length="174" mass="18978">MPKASPSVKTERLAASSRQGPYPNMQGLSGRFDIAVRPAASNQQRILPCPSIQPFPSAFPAMSDDRMQRPAAAPPGPMPPPPPPRPSSSVGGTIRQATPRPRADMWSFISGILMTNEFGHPLRKPEDVARILHKFISEPLNKKPHVDGRKSFTLSPLLTVLEDEEVMVKLILGS</sequence>
<dbReference type="EMBL" id="JAQQWK010000009">
    <property type="protein sequence ID" value="KAK8034356.1"/>
    <property type="molecule type" value="Genomic_DNA"/>
</dbReference>
<feature type="region of interest" description="Disordered" evidence="1">
    <location>
        <begin position="1"/>
        <end position="29"/>
    </location>
</feature>
<organism evidence="2 3">
    <name type="scientific">Apiospora rasikravindrae</name>
    <dbReference type="NCBI Taxonomy" id="990691"/>
    <lineage>
        <taxon>Eukaryota</taxon>
        <taxon>Fungi</taxon>
        <taxon>Dikarya</taxon>
        <taxon>Ascomycota</taxon>
        <taxon>Pezizomycotina</taxon>
        <taxon>Sordariomycetes</taxon>
        <taxon>Xylariomycetidae</taxon>
        <taxon>Amphisphaeriales</taxon>
        <taxon>Apiosporaceae</taxon>
        <taxon>Apiospora</taxon>
    </lineage>
</organism>
<dbReference type="Proteomes" id="UP001444661">
    <property type="component" value="Unassembled WGS sequence"/>
</dbReference>
<feature type="region of interest" description="Disordered" evidence="1">
    <location>
        <begin position="45"/>
        <end position="100"/>
    </location>
</feature>
<evidence type="ECO:0000313" key="3">
    <source>
        <dbReference type="Proteomes" id="UP001444661"/>
    </source>
</evidence>
<proteinExistence type="predicted"/>
<accession>A0ABR1SKF3</accession>
<evidence type="ECO:0000313" key="2">
    <source>
        <dbReference type="EMBL" id="KAK8034356.1"/>
    </source>
</evidence>
<protein>
    <submittedName>
        <fullName evidence="2">Uncharacterized protein</fullName>
    </submittedName>
</protein>
<feature type="compositionally biased region" description="Pro residues" evidence="1">
    <location>
        <begin position="72"/>
        <end position="86"/>
    </location>
</feature>